<sequence length="475" mass="54645">MSRQRFHHRSNHQQNRFNNNITHHRPNSSPIDSSSSSSLTRSDEIPREIPGYYYDHEKNRYFKIMPNKAVGSNHRFSAESIGTKTKRAEEKARELVMPRKILNGMSFLLDREINFNKPIYMSKSENRQILIKSLRQVGSIKPTVMERARIKDFRIHPYFNKIFYGDAFGTISQMKFNCTSNSCMEIYNDQTAKLSSEITSVRLERTDLLITTSLGDPVTSGTMYVAKLSSEIEPYHSHSLEQKYFYQSGSTIWNCSFSEIDSSIAVGSSRKLSVIQGWQETPYINNFKTYSDPNVVFAGCRDGKLRIFDLRSDSNPRYGIGPMISQKSPICHLKQIGAWYILSDGMNGSLSLWDVRNEKKNFDNTYVNKPVIEFKGNVNSTNLQYGFDVNLKEDIVAIAGQDNKVRFFSINTGRDIRPPIGPFKDRISALRFCTWDSVELNPELDERGEGIWIAVGEEFRWWSTGNNNLEQDQLL</sequence>
<dbReference type="GO" id="GO:0080008">
    <property type="term" value="C:Cul4-RING E3 ubiquitin ligase complex"/>
    <property type="evidence" value="ECO:0007669"/>
    <property type="project" value="TreeGrafter"/>
</dbReference>
<dbReference type="EMBL" id="QKYT01000515">
    <property type="protein sequence ID" value="RIA84145.1"/>
    <property type="molecule type" value="Genomic_DNA"/>
</dbReference>
<evidence type="ECO:0000313" key="4">
    <source>
        <dbReference type="EMBL" id="RIA84145.1"/>
    </source>
</evidence>
<organism evidence="4 5">
    <name type="scientific">Glomus cerebriforme</name>
    <dbReference type="NCBI Taxonomy" id="658196"/>
    <lineage>
        <taxon>Eukaryota</taxon>
        <taxon>Fungi</taxon>
        <taxon>Fungi incertae sedis</taxon>
        <taxon>Mucoromycota</taxon>
        <taxon>Glomeromycotina</taxon>
        <taxon>Glomeromycetes</taxon>
        <taxon>Glomerales</taxon>
        <taxon>Glomeraceae</taxon>
        <taxon>Glomus</taxon>
    </lineage>
</organism>
<comment type="caution">
    <text evidence="4">The sequence shown here is derived from an EMBL/GenBank/DDBJ whole genome shotgun (WGS) entry which is preliminary data.</text>
</comment>
<feature type="compositionally biased region" description="Low complexity" evidence="3">
    <location>
        <begin position="28"/>
        <end position="40"/>
    </location>
</feature>
<accession>A0A397SJ18</accession>
<feature type="compositionally biased region" description="Basic residues" evidence="3">
    <location>
        <begin position="1"/>
        <end position="11"/>
    </location>
</feature>
<keyword evidence="1" id="KW-0853">WD repeat</keyword>
<dbReference type="InterPro" id="IPR052254">
    <property type="entry name" value="CUL4-DDB1_E3_ligase_receptor"/>
</dbReference>
<dbReference type="SUPFAM" id="SSF50978">
    <property type="entry name" value="WD40 repeat-like"/>
    <property type="match status" value="1"/>
</dbReference>
<proteinExistence type="predicted"/>
<dbReference type="PANTHER" id="PTHR44472">
    <property type="entry name" value="DDB1- AND CUL4-ASSOCIATED FACTOR 4-RELATED"/>
    <property type="match status" value="1"/>
</dbReference>
<reference evidence="4 5" key="1">
    <citation type="submission" date="2018-06" db="EMBL/GenBank/DDBJ databases">
        <title>Comparative genomics reveals the genomic features of Rhizophagus irregularis, R. cerebriforme, R. diaphanum and Gigaspora rosea, and their symbiotic lifestyle signature.</title>
        <authorList>
            <person name="Morin E."/>
            <person name="San Clemente H."/>
            <person name="Chen E.C.H."/>
            <person name="De La Providencia I."/>
            <person name="Hainaut M."/>
            <person name="Kuo A."/>
            <person name="Kohler A."/>
            <person name="Murat C."/>
            <person name="Tang N."/>
            <person name="Roy S."/>
            <person name="Loubradou J."/>
            <person name="Henrissat B."/>
            <person name="Grigoriev I.V."/>
            <person name="Corradi N."/>
            <person name="Roux C."/>
            <person name="Martin F.M."/>
        </authorList>
    </citation>
    <scope>NUCLEOTIDE SEQUENCE [LARGE SCALE GENOMIC DNA]</scope>
    <source>
        <strain evidence="4 5">DAOM 227022</strain>
    </source>
</reference>
<gene>
    <name evidence="4" type="ORF">C1645_832731</name>
</gene>
<dbReference type="OrthoDB" id="128867at2759"/>
<feature type="compositionally biased region" description="Polar residues" evidence="3">
    <location>
        <begin position="12"/>
        <end position="21"/>
    </location>
</feature>
<dbReference type="InterPro" id="IPR015943">
    <property type="entry name" value="WD40/YVTN_repeat-like_dom_sf"/>
</dbReference>
<dbReference type="STRING" id="658196.A0A397SJ18"/>
<name>A0A397SJ18_9GLOM</name>
<dbReference type="AlphaFoldDB" id="A0A397SJ18"/>
<evidence type="ECO:0000313" key="5">
    <source>
        <dbReference type="Proteomes" id="UP000265703"/>
    </source>
</evidence>
<evidence type="ECO:0000256" key="3">
    <source>
        <dbReference type="SAM" id="MobiDB-lite"/>
    </source>
</evidence>
<protein>
    <submittedName>
        <fullName evidence="4">WD40-repeat-containing domain protein</fullName>
    </submittedName>
</protein>
<evidence type="ECO:0000256" key="1">
    <source>
        <dbReference type="ARBA" id="ARBA00022574"/>
    </source>
</evidence>
<dbReference type="Proteomes" id="UP000265703">
    <property type="component" value="Unassembled WGS sequence"/>
</dbReference>
<evidence type="ECO:0000256" key="2">
    <source>
        <dbReference type="ARBA" id="ARBA00022737"/>
    </source>
</evidence>
<feature type="region of interest" description="Disordered" evidence="3">
    <location>
        <begin position="1"/>
        <end position="42"/>
    </location>
</feature>
<keyword evidence="2" id="KW-0677">Repeat</keyword>
<dbReference type="Gene3D" id="2.130.10.10">
    <property type="entry name" value="YVTN repeat-like/Quinoprotein amine dehydrogenase"/>
    <property type="match status" value="1"/>
</dbReference>
<dbReference type="InterPro" id="IPR036322">
    <property type="entry name" value="WD40_repeat_dom_sf"/>
</dbReference>
<keyword evidence="5" id="KW-1185">Reference proteome</keyword>
<dbReference type="PANTHER" id="PTHR44472:SF1">
    <property type="entry name" value="DDB1 AND CUL4 ASSOCIATED FACTOR 4"/>
    <property type="match status" value="1"/>
</dbReference>